<dbReference type="PANTHER" id="PTHR44591:SF14">
    <property type="entry name" value="PROTEIN PILG"/>
    <property type="match status" value="1"/>
</dbReference>
<dbReference type="GO" id="GO:0000160">
    <property type="term" value="P:phosphorelay signal transduction system"/>
    <property type="evidence" value="ECO:0007669"/>
    <property type="project" value="UniProtKB-KW"/>
</dbReference>
<keyword evidence="1 3" id="KW-0597">Phosphoprotein</keyword>
<accession>B8JGM9</accession>
<dbReference type="Gene3D" id="3.40.50.2300">
    <property type="match status" value="1"/>
</dbReference>
<dbReference type="InterPro" id="IPR050595">
    <property type="entry name" value="Bact_response_regulator"/>
</dbReference>
<dbReference type="RefSeq" id="WP_012632671.1">
    <property type="nucleotide sequence ID" value="NC_011891.1"/>
</dbReference>
<dbReference type="PANTHER" id="PTHR44591">
    <property type="entry name" value="STRESS RESPONSE REGULATOR PROTEIN 1"/>
    <property type="match status" value="1"/>
</dbReference>
<name>B8JGM9_ANAD2</name>
<keyword evidence="2" id="KW-0902">Two-component regulatory system</keyword>
<feature type="modified residue" description="4-aspartylphosphate" evidence="3">
    <location>
        <position position="54"/>
    </location>
</feature>
<proteinExistence type="predicted"/>
<dbReference type="HOGENOM" id="CLU_000445_69_17_7"/>
<sequence length="124" mass="13349">MGSRKVLIVDDSKAVIDALTVAFEDAGFEVATAADGEEVFRKMASVEPDAVLLDVYMPRLNGADVCRLLKAHPHWRKTHLVLMSSRIGEGERDVYRRLGADEVLRKPFDAAAAVAAVMAAAPGA</sequence>
<evidence type="ECO:0000313" key="6">
    <source>
        <dbReference type="Proteomes" id="UP000007089"/>
    </source>
</evidence>
<dbReference type="Proteomes" id="UP000007089">
    <property type="component" value="Chromosome"/>
</dbReference>
<dbReference type="EMBL" id="CP001359">
    <property type="protein sequence ID" value="ACL64700.1"/>
    <property type="molecule type" value="Genomic_DNA"/>
</dbReference>
<feature type="domain" description="Response regulatory" evidence="4">
    <location>
        <begin position="5"/>
        <end position="121"/>
    </location>
</feature>
<dbReference type="SUPFAM" id="SSF52172">
    <property type="entry name" value="CheY-like"/>
    <property type="match status" value="1"/>
</dbReference>
<dbReference type="SMART" id="SM00448">
    <property type="entry name" value="REC"/>
    <property type="match status" value="1"/>
</dbReference>
<dbReference type="PROSITE" id="PS50110">
    <property type="entry name" value="RESPONSE_REGULATORY"/>
    <property type="match status" value="1"/>
</dbReference>
<organism evidence="5 6">
    <name type="scientific">Anaeromyxobacter dehalogenans (strain ATCC BAA-258 / DSM 21875 / 2CP-1)</name>
    <dbReference type="NCBI Taxonomy" id="455488"/>
    <lineage>
        <taxon>Bacteria</taxon>
        <taxon>Pseudomonadati</taxon>
        <taxon>Myxococcota</taxon>
        <taxon>Myxococcia</taxon>
        <taxon>Myxococcales</taxon>
        <taxon>Cystobacterineae</taxon>
        <taxon>Anaeromyxobacteraceae</taxon>
        <taxon>Anaeromyxobacter</taxon>
    </lineage>
</organism>
<evidence type="ECO:0000259" key="4">
    <source>
        <dbReference type="PROSITE" id="PS50110"/>
    </source>
</evidence>
<dbReference type="InterPro" id="IPR011006">
    <property type="entry name" value="CheY-like_superfamily"/>
</dbReference>
<evidence type="ECO:0000256" key="2">
    <source>
        <dbReference type="ARBA" id="ARBA00023012"/>
    </source>
</evidence>
<dbReference type="AlphaFoldDB" id="B8JGM9"/>
<evidence type="ECO:0000256" key="3">
    <source>
        <dbReference type="PROSITE-ProRule" id="PRU00169"/>
    </source>
</evidence>
<evidence type="ECO:0000313" key="5">
    <source>
        <dbReference type="EMBL" id="ACL64700.1"/>
    </source>
</evidence>
<evidence type="ECO:0000256" key="1">
    <source>
        <dbReference type="ARBA" id="ARBA00022553"/>
    </source>
</evidence>
<dbReference type="InterPro" id="IPR001789">
    <property type="entry name" value="Sig_transdc_resp-reg_receiver"/>
</dbReference>
<protein>
    <submittedName>
        <fullName evidence="5">Response regulator receiver protein</fullName>
    </submittedName>
</protein>
<dbReference type="KEGG" id="acp:A2cp1_1356"/>
<dbReference type="Pfam" id="PF00072">
    <property type="entry name" value="Response_reg"/>
    <property type="match status" value="1"/>
</dbReference>
<dbReference type="CDD" id="cd00156">
    <property type="entry name" value="REC"/>
    <property type="match status" value="1"/>
</dbReference>
<reference evidence="5" key="1">
    <citation type="submission" date="2009-01" db="EMBL/GenBank/DDBJ databases">
        <title>Complete sequence of Anaeromyxobacter dehalogenans 2CP-1.</title>
        <authorList>
            <consortium name="US DOE Joint Genome Institute"/>
            <person name="Lucas S."/>
            <person name="Copeland A."/>
            <person name="Lapidus A."/>
            <person name="Glavina del Rio T."/>
            <person name="Dalin E."/>
            <person name="Tice H."/>
            <person name="Bruce D."/>
            <person name="Goodwin L."/>
            <person name="Pitluck S."/>
            <person name="Saunders E."/>
            <person name="Brettin T."/>
            <person name="Detter J.C."/>
            <person name="Han C."/>
            <person name="Larimer F."/>
            <person name="Land M."/>
            <person name="Hauser L."/>
            <person name="Kyrpides N."/>
            <person name="Ovchinnikova G."/>
            <person name="Beliaev A.S."/>
            <person name="Richardson P."/>
        </authorList>
    </citation>
    <scope>NUCLEOTIDE SEQUENCE</scope>
    <source>
        <strain evidence="5">2CP-1</strain>
    </source>
</reference>
<gene>
    <name evidence="5" type="ordered locus">A2cp1_1356</name>
</gene>
<keyword evidence="6" id="KW-1185">Reference proteome</keyword>